<accession>Q8EQ62</accession>
<feature type="domain" description="NADP-dependent oxidoreductase" evidence="1">
    <location>
        <begin position="15"/>
        <end position="281"/>
    </location>
</feature>
<dbReference type="InterPro" id="IPR053135">
    <property type="entry name" value="AKR2_Oxidoreductase"/>
</dbReference>
<evidence type="ECO:0000313" key="3">
    <source>
        <dbReference type="Proteomes" id="UP000000822"/>
    </source>
</evidence>
<dbReference type="InterPro" id="IPR023210">
    <property type="entry name" value="NADP_OxRdtase_dom"/>
</dbReference>
<sequence>MRHNLLGKSNISISELTLGCMSLGSDYQHASEIIDTAIENGINHLDTADLYDFGLNEQIVGKAIKHRRDQVVITSKVGNHFQADSKEWYWDPSKKYIHQAVRNSLSRLQLDYLDVCMLHGGTIDDPIDETIEAFEELKKDGLIRTYGISSIRTNVIREYAKRSSIDVLMTQYSLLDRRPEEEILPLSLENNISVVCRGPLAKGLVSNQMKDIIEKKGENGYLNYSYEELVKLNERLNEIRSDYSIQELAMHYVGDHPAVTSTVFGASSLNQLEENIREYDKTDHIDETLYRQLQELTKEATYDNHR</sequence>
<dbReference type="GO" id="GO:0016491">
    <property type="term" value="F:oxidoreductase activity"/>
    <property type="evidence" value="ECO:0007669"/>
    <property type="project" value="InterPro"/>
</dbReference>
<dbReference type="STRING" id="221109.gene:10734092"/>
<reference evidence="2 3" key="1">
    <citation type="journal article" date="2001" name="FEMS Microbiol. Lett.">
        <title>Oceanobacillus iheyensis gen. nov., sp. nov., a deep-sea extremely halotolerant and alkaliphilic species isolated from a depth of 1050 m on the Iheya Ridge.</title>
        <authorList>
            <person name="Lu J."/>
            <person name="Nogi Y."/>
            <person name="Takami H."/>
        </authorList>
    </citation>
    <scope>NUCLEOTIDE SEQUENCE [LARGE SCALE GENOMIC DNA]</scope>
    <source>
        <strain evidence="3">DSM 14371 / CIP 107618 / JCM 11309 / KCTC 3954 / HTE831</strain>
    </source>
</reference>
<dbReference type="eggNOG" id="COG0667">
    <property type="taxonomic scope" value="Bacteria"/>
</dbReference>
<evidence type="ECO:0000313" key="2">
    <source>
        <dbReference type="EMBL" id="BAC13808.1"/>
    </source>
</evidence>
<protein>
    <submittedName>
        <fullName evidence="2">Oxidoreductase</fullName>
    </submittedName>
</protein>
<dbReference type="PANTHER" id="PTHR43312:SF1">
    <property type="entry name" value="NADP-DEPENDENT OXIDOREDUCTASE DOMAIN-CONTAINING PROTEIN"/>
    <property type="match status" value="1"/>
</dbReference>
<dbReference type="HOGENOM" id="CLU_023205_2_3_9"/>
<gene>
    <name evidence="2" type="ordered locus">OB1852</name>
</gene>
<dbReference type="InterPro" id="IPR020471">
    <property type="entry name" value="AKR"/>
</dbReference>
<dbReference type="Gene3D" id="3.20.20.100">
    <property type="entry name" value="NADP-dependent oxidoreductase domain"/>
    <property type="match status" value="1"/>
</dbReference>
<proteinExistence type="predicted"/>
<dbReference type="PRINTS" id="PR00069">
    <property type="entry name" value="ALDKETRDTASE"/>
</dbReference>
<reference evidence="2 3" key="2">
    <citation type="journal article" date="2002" name="Nucleic Acids Res.">
        <title>Genome sequence of Oceanobacillus iheyensis isolated from the Iheya Ridge and its unexpected adaptive capabilities to extreme environments.</title>
        <authorList>
            <person name="Takami H."/>
            <person name="Takaki Y."/>
            <person name="Uchiyama I."/>
        </authorList>
    </citation>
    <scope>NUCLEOTIDE SEQUENCE [LARGE SCALE GENOMIC DNA]</scope>
    <source>
        <strain evidence="3">DSM 14371 / CIP 107618 / JCM 11309 / KCTC 3954 / HTE831</strain>
    </source>
</reference>
<dbReference type="SUPFAM" id="SSF51430">
    <property type="entry name" value="NAD(P)-linked oxidoreductase"/>
    <property type="match status" value="1"/>
</dbReference>
<organism evidence="2 3">
    <name type="scientific">Oceanobacillus iheyensis (strain DSM 14371 / CIP 107618 / JCM 11309 / KCTC 3954 / HTE831)</name>
    <dbReference type="NCBI Taxonomy" id="221109"/>
    <lineage>
        <taxon>Bacteria</taxon>
        <taxon>Bacillati</taxon>
        <taxon>Bacillota</taxon>
        <taxon>Bacilli</taxon>
        <taxon>Bacillales</taxon>
        <taxon>Bacillaceae</taxon>
        <taxon>Oceanobacillus</taxon>
    </lineage>
</organism>
<dbReference type="Proteomes" id="UP000000822">
    <property type="component" value="Chromosome"/>
</dbReference>
<dbReference type="AlphaFoldDB" id="Q8EQ62"/>
<dbReference type="InterPro" id="IPR036812">
    <property type="entry name" value="NAD(P)_OxRdtase_dom_sf"/>
</dbReference>
<evidence type="ECO:0000259" key="1">
    <source>
        <dbReference type="Pfam" id="PF00248"/>
    </source>
</evidence>
<dbReference type="EMBL" id="BA000028">
    <property type="protein sequence ID" value="BAC13808.1"/>
    <property type="molecule type" value="Genomic_DNA"/>
</dbReference>
<dbReference type="PhylomeDB" id="Q8EQ62"/>
<keyword evidence="3" id="KW-1185">Reference proteome</keyword>
<dbReference type="KEGG" id="oih:OB1852"/>
<dbReference type="CDD" id="cd19086">
    <property type="entry name" value="AKR_AKR11C1"/>
    <property type="match status" value="1"/>
</dbReference>
<dbReference type="RefSeq" id="WP_011066248.1">
    <property type="nucleotide sequence ID" value="NC_004193.1"/>
</dbReference>
<dbReference type="Pfam" id="PF00248">
    <property type="entry name" value="Aldo_ket_red"/>
    <property type="match status" value="1"/>
</dbReference>
<name>Q8EQ62_OCEIH</name>
<dbReference type="PANTHER" id="PTHR43312">
    <property type="entry name" value="D-THREO-ALDOSE 1-DEHYDROGENASE"/>
    <property type="match status" value="1"/>
</dbReference>
<dbReference type="OrthoDB" id="9773828at2"/>